<dbReference type="Pfam" id="PF00580">
    <property type="entry name" value="UvrD-helicase"/>
    <property type="match status" value="1"/>
</dbReference>
<evidence type="ECO:0000313" key="8">
    <source>
        <dbReference type="EMBL" id="SDU59141.1"/>
    </source>
</evidence>
<keyword evidence="1" id="KW-0547">Nucleotide-binding</keyword>
<feature type="region of interest" description="Disordered" evidence="6">
    <location>
        <begin position="101"/>
        <end position="120"/>
    </location>
</feature>
<dbReference type="InterPro" id="IPR000212">
    <property type="entry name" value="DNA_helicase_UvrD/REP"/>
</dbReference>
<gene>
    <name evidence="8" type="ORF">SAMN04487931_1152</name>
</gene>
<dbReference type="InterPro" id="IPR027417">
    <property type="entry name" value="P-loop_NTPase"/>
</dbReference>
<dbReference type="AlphaFoldDB" id="A0A1H2JSK1"/>
<dbReference type="SUPFAM" id="SSF52540">
    <property type="entry name" value="P-loop containing nucleoside triphosphate hydrolases"/>
    <property type="match status" value="1"/>
</dbReference>
<dbReference type="GO" id="GO:0016787">
    <property type="term" value="F:hydrolase activity"/>
    <property type="evidence" value="ECO:0007669"/>
    <property type="project" value="UniProtKB-KW"/>
</dbReference>
<keyword evidence="2" id="KW-0378">Hydrolase</keyword>
<dbReference type="Proteomes" id="UP000199608">
    <property type="component" value="Unassembled WGS sequence"/>
</dbReference>
<keyword evidence="3 8" id="KW-0347">Helicase</keyword>
<evidence type="ECO:0000313" key="9">
    <source>
        <dbReference type="Proteomes" id="UP000199608"/>
    </source>
</evidence>
<accession>A0A1H2JSK1</accession>
<evidence type="ECO:0000256" key="6">
    <source>
        <dbReference type="SAM" id="MobiDB-lite"/>
    </source>
</evidence>
<protein>
    <recommendedName>
        <fullName evidence="5">DNA 3'-5' helicase II</fullName>
    </recommendedName>
</protein>
<evidence type="ECO:0000256" key="3">
    <source>
        <dbReference type="ARBA" id="ARBA00022806"/>
    </source>
</evidence>
<dbReference type="EMBL" id="FNLL01000015">
    <property type="protein sequence ID" value="SDU59141.1"/>
    <property type="molecule type" value="Genomic_DNA"/>
</dbReference>
<dbReference type="GO" id="GO:0000725">
    <property type="term" value="P:recombinational repair"/>
    <property type="evidence" value="ECO:0007669"/>
    <property type="project" value="TreeGrafter"/>
</dbReference>
<reference evidence="9" key="1">
    <citation type="submission" date="2016-10" db="EMBL/GenBank/DDBJ databases">
        <authorList>
            <person name="Varghese N."/>
            <person name="Submissions S."/>
        </authorList>
    </citation>
    <scope>NUCLEOTIDE SEQUENCE [LARGE SCALE GENOMIC DNA]</scope>
    <source>
        <strain evidence="9">DSM 3384</strain>
    </source>
</reference>
<dbReference type="Gene3D" id="3.40.50.300">
    <property type="entry name" value="P-loop containing nucleotide triphosphate hydrolases"/>
    <property type="match status" value="2"/>
</dbReference>
<keyword evidence="4" id="KW-0067">ATP-binding</keyword>
<feature type="domain" description="UvrD-like helicase ATP-binding" evidence="7">
    <location>
        <begin position="4"/>
        <end position="60"/>
    </location>
</feature>
<evidence type="ECO:0000256" key="4">
    <source>
        <dbReference type="ARBA" id="ARBA00022840"/>
    </source>
</evidence>
<evidence type="ECO:0000259" key="7">
    <source>
        <dbReference type="Pfam" id="PF00580"/>
    </source>
</evidence>
<evidence type="ECO:0000256" key="1">
    <source>
        <dbReference type="ARBA" id="ARBA00022741"/>
    </source>
</evidence>
<name>A0A1H2JSK1_9BACT</name>
<sequence>MYEKYPKLCAITKDTYPFVFVDEYQDTSKLVVEILLEHLKQSQKENIIGFFGDAMQSIYDGSIGNIDEYKGQEDHLVNEVKKEQNRRNPQLVIDLSNKIRTDGLTQHPSDDPSAPNMEPDGNVKEGSIFFLYSDDDDLNNVRSYLGWDFSDTKQNKELNLTHNLIAAKAGFEELMRIYDSDKILDFVARLKKYIKANPESIETEGKTLKKVIDELQEGKSGRTLNAVSPTRGMQEYIDINQATYEEALQCPFDQIASIYINKDQLVDDKKNDTEENDKPGSKRDDIIKHLFKIQHALRLYEEKKYNEFIRITDFKITSLQAKSRLQKNVQMLVEASKKTISEVINDADDYGIVLIDDRVQKIRENKKYIYDQVCRLNFIQFQQLYQYLEGFTPFSTQHKTKGAEFPNVLVVLDNGKWNNYNFNYLFTNEGTESVLHRTQKIFYVCCTRAKEQLAVFFHQPSQAVIDRAREWFGKENVQCID</sequence>
<dbReference type="InterPro" id="IPR014016">
    <property type="entry name" value="UvrD-like_ATP-bd"/>
</dbReference>
<dbReference type="PANTHER" id="PTHR11070">
    <property type="entry name" value="UVRD / RECB / PCRA DNA HELICASE FAMILY MEMBER"/>
    <property type="match status" value="1"/>
</dbReference>
<keyword evidence="9" id="KW-1185">Reference proteome</keyword>
<dbReference type="GO" id="GO:0003677">
    <property type="term" value="F:DNA binding"/>
    <property type="evidence" value="ECO:0007669"/>
    <property type="project" value="InterPro"/>
</dbReference>
<organism evidence="8 9">
    <name type="scientific">Desulfobacula phenolica</name>
    <dbReference type="NCBI Taxonomy" id="90732"/>
    <lineage>
        <taxon>Bacteria</taxon>
        <taxon>Pseudomonadati</taxon>
        <taxon>Thermodesulfobacteriota</taxon>
        <taxon>Desulfobacteria</taxon>
        <taxon>Desulfobacterales</taxon>
        <taxon>Desulfobacteraceae</taxon>
        <taxon>Desulfobacula</taxon>
    </lineage>
</organism>
<proteinExistence type="predicted"/>
<dbReference type="GO" id="GO:0043138">
    <property type="term" value="F:3'-5' DNA helicase activity"/>
    <property type="evidence" value="ECO:0007669"/>
    <property type="project" value="TreeGrafter"/>
</dbReference>
<evidence type="ECO:0000256" key="2">
    <source>
        <dbReference type="ARBA" id="ARBA00022801"/>
    </source>
</evidence>
<dbReference type="PANTHER" id="PTHR11070:SF2">
    <property type="entry name" value="ATP-DEPENDENT DNA HELICASE SRS2"/>
    <property type="match status" value="1"/>
</dbReference>
<dbReference type="GO" id="GO:0005524">
    <property type="term" value="F:ATP binding"/>
    <property type="evidence" value="ECO:0007669"/>
    <property type="project" value="UniProtKB-KW"/>
</dbReference>
<evidence type="ECO:0000256" key="5">
    <source>
        <dbReference type="ARBA" id="ARBA00034923"/>
    </source>
</evidence>